<dbReference type="AlphaFoldDB" id="A0AAN7YVH1"/>
<dbReference type="InterPro" id="IPR045851">
    <property type="entry name" value="AMP-bd_C_sf"/>
</dbReference>
<proteinExistence type="predicted"/>
<dbReference type="InterPro" id="IPR000873">
    <property type="entry name" value="AMP-dep_synth/lig_dom"/>
</dbReference>
<keyword evidence="1" id="KW-0596">Phosphopantetheine</keyword>
<dbReference type="Gene3D" id="3.40.50.12780">
    <property type="entry name" value="N-terminal domain of ligase-like"/>
    <property type="match status" value="1"/>
</dbReference>
<evidence type="ECO:0000259" key="4">
    <source>
        <dbReference type="PROSITE" id="PS50075"/>
    </source>
</evidence>
<evidence type="ECO:0000256" key="3">
    <source>
        <dbReference type="ARBA" id="ARBA00022598"/>
    </source>
</evidence>
<dbReference type="GO" id="GO:0031177">
    <property type="term" value="F:phosphopantetheine binding"/>
    <property type="evidence" value="ECO:0007669"/>
    <property type="project" value="TreeGrafter"/>
</dbReference>
<dbReference type="PROSITE" id="PS00012">
    <property type="entry name" value="PHOSPHOPANTETHEINE"/>
    <property type="match status" value="1"/>
</dbReference>
<dbReference type="SUPFAM" id="SSF52777">
    <property type="entry name" value="CoA-dependent acyltransferases"/>
    <property type="match status" value="2"/>
</dbReference>
<dbReference type="EMBL" id="JAWHQM010000003">
    <property type="protein sequence ID" value="KAK5626540.1"/>
    <property type="molecule type" value="Genomic_DNA"/>
</dbReference>
<keyword evidence="3" id="KW-0436">Ligase</keyword>
<dbReference type="GO" id="GO:0005737">
    <property type="term" value="C:cytoplasm"/>
    <property type="evidence" value="ECO:0007669"/>
    <property type="project" value="TreeGrafter"/>
</dbReference>
<dbReference type="Gene3D" id="3.30.559.10">
    <property type="entry name" value="Chloramphenicol acetyltransferase-like domain"/>
    <property type="match status" value="2"/>
</dbReference>
<dbReference type="Pfam" id="PF00668">
    <property type="entry name" value="Condensation"/>
    <property type="match status" value="1"/>
</dbReference>
<dbReference type="InterPro" id="IPR042099">
    <property type="entry name" value="ANL_N_sf"/>
</dbReference>
<dbReference type="Proteomes" id="UP001305414">
    <property type="component" value="Unassembled WGS sequence"/>
</dbReference>
<dbReference type="Gene3D" id="1.10.1200.10">
    <property type="entry name" value="ACP-like"/>
    <property type="match status" value="1"/>
</dbReference>
<dbReference type="Pfam" id="PF00501">
    <property type="entry name" value="AMP-binding"/>
    <property type="match status" value="1"/>
</dbReference>
<evidence type="ECO:0000256" key="1">
    <source>
        <dbReference type="ARBA" id="ARBA00022450"/>
    </source>
</evidence>
<dbReference type="PROSITE" id="PS50075">
    <property type="entry name" value="CARRIER"/>
    <property type="match status" value="1"/>
</dbReference>
<reference evidence="5 6" key="1">
    <citation type="submission" date="2023-10" db="EMBL/GenBank/DDBJ databases">
        <title>Draft genome sequence of Xylaria bambusicola isolate GMP-LS, the root and basal stem rot pathogen of sugarcane in Indonesia.</title>
        <authorList>
            <person name="Selvaraj P."/>
            <person name="Muralishankar V."/>
            <person name="Muruganantham S."/>
            <person name="Sp S."/>
            <person name="Haryani S."/>
            <person name="Lau K.J.X."/>
            <person name="Naqvi N.I."/>
        </authorList>
    </citation>
    <scope>NUCLEOTIDE SEQUENCE [LARGE SCALE GENOMIC DNA]</scope>
    <source>
        <strain evidence="5">GMP-LS</strain>
    </source>
</reference>
<gene>
    <name evidence="5" type="ORF">RRF57_002255</name>
</gene>
<dbReference type="PANTHER" id="PTHR45527:SF1">
    <property type="entry name" value="FATTY ACID SYNTHASE"/>
    <property type="match status" value="1"/>
</dbReference>
<dbReference type="GO" id="GO:0016874">
    <property type="term" value="F:ligase activity"/>
    <property type="evidence" value="ECO:0007669"/>
    <property type="project" value="UniProtKB-KW"/>
</dbReference>
<evidence type="ECO:0000313" key="6">
    <source>
        <dbReference type="Proteomes" id="UP001305414"/>
    </source>
</evidence>
<evidence type="ECO:0000313" key="5">
    <source>
        <dbReference type="EMBL" id="KAK5626540.1"/>
    </source>
</evidence>
<evidence type="ECO:0000256" key="2">
    <source>
        <dbReference type="ARBA" id="ARBA00022553"/>
    </source>
</evidence>
<accession>A0AAN7YVH1</accession>
<keyword evidence="2" id="KW-0597">Phosphoprotein</keyword>
<dbReference type="GO" id="GO:0044550">
    <property type="term" value="P:secondary metabolite biosynthetic process"/>
    <property type="evidence" value="ECO:0007669"/>
    <property type="project" value="TreeGrafter"/>
</dbReference>
<dbReference type="PANTHER" id="PTHR45527">
    <property type="entry name" value="NONRIBOSOMAL PEPTIDE SYNTHETASE"/>
    <property type="match status" value="1"/>
</dbReference>
<sequence>MLNDFSSFMQFTHASYAQLTPSVIQLLDPELIGSDGSLQILASSGEAITESIVRTWADRVQLFNCYGPTETDVVTAHRMTAETSPSCIGRETAGCKVSIRDERGTELPRGTLGEICVSGIQLMSGYLNISDKTHWHSQSPEGQIYRTGDLGKMDSDGKIFCFGRKDHEVKVRGNRVNLAEIEETIRLVPGVRSTAVVFPNAGSLQGQLCCFLQADLKQEDLHRVTMPSLELNMSDEAIQMTEVVLEELQQSLPAPAVPTNWWFIRELPLTPSGKVDRRTLLQWIESSAESVIQLRTHPARSISSPKGVDTDESGSEESEQAIRLIWSKILNVDSRELSMDRSFFASGGHSLSAVRLVTAMRARGMVFTMQTLHDADTIRKQAVLMNGREKRPEPTSRCEAEVPYALIDPGINRYTLKEAISKVCSIPQNAIDNIYPCTPMQSGLMAASLQRPGMYICEMSLSTRGQLDRSAFDVAWSQLVALEPIFRTRLAMIPDYGMFQVVLAPEYPVDSEEIYPCHMGIGSQLWQYAFEESAVRFRIHHSILDGAQVLLMLDKLGTLYDKQIQSNETLPPQVSIDVMCGTPFTHFLHSILQDIPLSNSRSFWLSTMKDQSPTDYPTVTSAAPKYSAHRTLSSTIQWNFRELAAKCNVPPGTLLGALWSLVYSGFTDATTVVYGMVHSGRDADVDGIEEMLARQ</sequence>
<dbReference type="InterPro" id="IPR023213">
    <property type="entry name" value="CAT-like_dom_sf"/>
</dbReference>
<keyword evidence="6" id="KW-1185">Reference proteome</keyword>
<organism evidence="5 6">
    <name type="scientific">Xylaria bambusicola</name>
    <dbReference type="NCBI Taxonomy" id="326684"/>
    <lineage>
        <taxon>Eukaryota</taxon>
        <taxon>Fungi</taxon>
        <taxon>Dikarya</taxon>
        <taxon>Ascomycota</taxon>
        <taxon>Pezizomycotina</taxon>
        <taxon>Sordariomycetes</taxon>
        <taxon>Xylariomycetidae</taxon>
        <taxon>Xylariales</taxon>
        <taxon>Xylariaceae</taxon>
        <taxon>Xylaria</taxon>
    </lineage>
</organism>
<comment type="caution">
    <text evidence="5">The sequence shown here is derived from an EMBL/GenBank/DDBJ whole genome shotgun (WGS) entry which is preliminary data.</text>
</comment>
<feature type="domain" description="Carrier" evidence="4">
    <location>
        <begin position="313"/>
        <end position="389"/>
    </location>
</feature>
<name>A0AAN7YVH1_9PEZI</name>
<dbReference type="InterPro" id="IPR009081">
    <property type="entry name" value="PP-bd_ACP"/>
</dbReference>
<dbReference type="InterPro" id="IPR001242">
    <property type="entry name" value="Condensation_dom"/>
</dbReference>
<dbReference type="SUPFAM" id="SSF56801">
    <property type="entry name" value="Acetyl-CoA synthetase-like"/>
    <property type="match status" value="1"/>
</dbReference>
<dbReference type="Pfam" id="PF00550">
    <property type="entry name" value="PP-binding"/>
    <property type="match status" value="1"/>
</dbReference>
<dbReference type="Gene3D" id="3.30.559.30">
    <property type="entry name" value="Nonribosomal peptide synthetase, condensation domain"/>
    <property type="match status" value="1"/>
</dbReference>
<dbReference type="GO" id="GO:0043041">
    <property type="term" value="P:amino acid activation for nonribosomal peptide biosynthetic process"/>
    <property type="evidence" value="ECO:0007669"/>
    <property type="project" value="TreeGrafter"/>
</dbReference>
<dbReference type="InterPro" id="IPR036736">
    <property type="entry name" value="ACP-like_sf"/>
</dbReference>
<dbReference type="InterPro" id="IPR006162">
    <property type="entry name" value="Ppantetheine_attach_site"/>
</dbReference>
<dbReference type="SUPFAM" id="SSF47336">
    <property type="entry name" value="ACP-like"/>
    <property type="match status" value="1"/>
</dbReference>
<protein>
    <recommendedName>
        <fullName evidence="4">Carrier domain-containing protein</fullName>
    </recommendedName>
</protein>
<dbReference type="Gene3D" id="3.30.300.30">
    <property type="match status" value="1"/>
</dbReference>